<evidence type="ECO:0000313" key="2">
    <source>
        <dbReference type="EMBL" id="MTH53103.1"/>
    </source>
</evidence>
<evidence type="ECO:0000256" key="1">
    <source>
        <dbReference type="SAM" id="Phobius"/>
    </source>
</evidence>
<accession>A0A7X2S3M6</accession>
<organism evidence="2 3">
    <name type="scientific">Metabacillus mangrovi</name>
    <dbReference type="NCBI Taxonomy" id="1491830"/>
    <lineage>
        <taxon>Bacteria</taxon>
        <taxon>Bacillati</taxon>
        <taxon>Bacillota</taxon>
        <taxon>Bacilli</taxon>
        <taxon>Bacillales</taxon>
        <taxon>Bacillaceae</taxon>
        <taxon>Metabacillus</taxon>
    </lineage>
</organism>
<evidence type="ECO:0000313" key="3">
    <source>
        <dbReference type="Proteomes" id="UP000434639"/>
    </source>
</evidence>
<gene>
    <name evidence="2" type="ORF">GKZ89_06730</name>
</gene>
<dbReference type="EMBL" id="WMIB01000004">
    <property type="protein sequence ID" value="MTH53103.1"/>
    <property type="molecule type" value="Genomic_DNA"/>
</dbReference>
<proteinExistence type="predicted"/>
<feature type="transmembrane region" description="Helical" evidence="1">
    <location>
        <begin position="52"/>
        <end position="71"/>
    </location>
</feature>
<keyword evidence="1" id="KW-0472">Membrane</keyword>
<name>A0A7X2S3M6_9BACI</name>
<sequence>MIALAAAALLILIAGLVLTLRTGRFSMTLKKEQDEPPAKSVQAHPYLLNPVFLVYTGAGLLLAVLILYFAFSYGY</sequence>
<dbReference type="RefSeq" id="WP_155111631.1">
    <property type="nucleotide sequence ID" value="NZ_WMIB01000004.1"/>
</dbReference>
<protein>
    <submittedName>
        <fullName evidence="2">Uncharacterized protein</fullName>
    </submittedName>
</protein>
<comment type="caution">
    <text evidence="2">The sequence shown here is derived from an EMBL/GenBank/DDBJ whole genome shotgun (WGS) entry which is preliminary data.</text>
</comment>
<keyword evidence="3" id="KW-1185">Reference proteome</keyword>
<dbReference type="OrthoDB" id="2454818at2"/>
<reference evidence="2 3" key="1">
    <citation type="journal article" date="2017" name="Int. J. Syst. Evol. Microbiol.">
        <title>Bacillus mangrovi sp. nov., isolated from a sediment sample from a mangrove forest.</title>
        <authorList>
            <person name="Gupta V."/>
            <person name="Singh P.K."/>
            <person name="Korpole S."/>
            <person name="Tanuku N.R.S."/>
            <person name="Pinnaka A.K."/>
        </authorList>
    </citation>
    <scope>NUCLEOTIDE SEQUENCE [LARGE SCALE GENOMIC DNA]</scope>
    <source>
        <strain evidence="2 3">KCTC 33872</strain>
    </source>
</reference>
<keyword evidence="1" id="KW-1133">Transmembrane helix</keyword>
<dbReference type="AlphaFoldDB" id="A0A7X2S3M6"/>
<dbReference type="Proteomes" id="UP000434639">
    <property type="component" value="Unassembled WGS sequence"/>
</dbReference>
<keyword evidence="1" id="KW-0812">Transmembrane</keyword>